<dbReference type="AlphaFoldDB" id="A0A8D8XFZ2"/>
<feature type="region of interest" description="Disordered" evidence="1">
    <location>
        <begin position="83"/>
        <end position="110"/>
    </location>
</feature>
<organism evidence="2">
    <name type="scientific">Cacopsylla melanoneura</name>
    <dbReference type="NCBI Taxonomy" id="428564"/>
    <lineage>
        <taxon>Eukaryota</taxon>
        <taxon>Metazoa</taxon>
        <taxon>Ecdysozoa</taxon>
        <taxon>Arthropoda</taxon>
        <taxon>Hexapoda</taxon>
        <taxon>Insecta</taxon>
        <taxon>Pterygota</taxon>
        <taxon>Neoptera</taxon>
        <taxon>Paraneoptera</taxon>
        <taxon>Hemiptera</taxon>
        <taxon>Sternorrhyncha</taxon>
        <taxon>Psylloidea</taxon>
        <taxon>Psyllidae</taxon>
        <taxon>Psyllinae</taxon>
        <taxon>Cacopsylla</taxon>
    </lineage>
</organism>
<dbReference type="EMBL" id="HBUF01325285">
    <property type="protein sequence ID" value="CAG6695773.1"/>
    <property type="molecule type" value="Transcribed_RNA"/>
</dbReference>
<accession>A0A8D8XFZ2</accession>
<evidence type="ECO:0000256" key="1">
    <source>
        <dbReference type="SAM" id="MobiDB-lite"/>
    </source>
</evidence>
<name>A0A8D8XFZ2_9HEMI</name>
<proteinExistence type="predicted"/>
<reference evidence="2" key="1">
    <citation type="submission" date="2021-05" db="EMBL/GenBank/DDBJ databases">
        <authorList>
            <person name="Alioto T."/>
            <person name="Alioto T."/>
            <person name="Gomez Garrido J."/>
        </authorList>
    </citation>
    <scope>NUCLEOTIDE SEQUENCE</scope>
</reference>
<evidence type="ECO:0000313" key="2">
    <source>
        <dbReference type="EMBL" id="CAG6695773.1"/>
    </source>
</evidence>
<sequence length="110" mass="13012">MSVRRGRRWKRRKCQRRRSRLRVPVEFEAAQHGHYAGPESGGRRGRPRRTVFHRQVSKGVGTVYRDLQPEQFPVWDHVEVTASPTRRRRAQEDLRPQSSSTRIRSEVIPT</sequence>
<protein>
    <submittedName>
        <fullName evidence="2">Uncharacterized protein</fullName>
    </submittedName>
</protein>